<sequence>MSYKLFFISLFILLVITSCKRKNHEGESIFDTLEVSLTSSYFSDDGMYIFDLYKVNNSTPEKILIHEKNFDSKYTLSRISSAEGIKYHDEKGHIFWLKGNHYIFYDNDKKISEGRLINTTVQKLSAQTDQSIFGSYVSDGYAKKDQGFDWISVTLTPLNNKQVKVSIRSRADQKKPSCTFDGSAILTEKNTLKLYDDGMNVSITIKEDSLIIKPENQTSENRLYFYCSGGATLAGNYLKINESPDPDQIDITQFSKYLNYQKYGFLVSVKEDTLTVMPNGLENDNQVYKTCILGTITNAETGDLNVDGFPELIIYEVSDGSGSYGSIHGYSINNGKSLSMTGKLPDLRNVDSLSRGYMGHDEFAIVENTLVRRFPVYNTGDTNANPTGKTRQIQYKLIEGEALRKFVIDKVVEY</sequence>
<proteinExistence type="predicted"/>
<dbReference type="InterPro" id="IPR038643">
    <property type="entry name" value="PliI_sf"/>
</dbReference>
<organism evidence="1 2">
    <name type="scientific">Marinigracilibium pacificum</name>
    <dbReference type="NCBI Taxonomy" id="2729599"/>
    <lineage>
        <taxon>Bacteria</taxon>
        <taxon>Pseudomonadati</taxon>
        <taxon>Bacteroidota</taxon>
        <taxon>Cytophagia</taxon>
        <taxon>Cytophagales</taxon>
        <taxon>Flammeovirgaceae</taxon>
        <taxon>Marinigracilibium</taxon>
    </lineage>
</organism>
<accession>A0A848IVQ8</accession>
<dbReference type="InterPro" id="IPR036328">
    <property type="entry name" value="MliC_sf"/>
</dbReference>
<gene>
    <name evidence="1" type="ORF">HH304_02900</name>
</gene>
<reference evidence="1 2" key="1">
    <citation type="submission" date="2020-04" db="EMBL/GenBank/DDBJ databases">
        <title>Flammeovirgaceae bacterium KN852 isolated from deep sea.</title>
        <authorList>
            <person name="Zhang D.-C."/>
        </authorList>
    </citation>
    <scope>NUCLEOTIDE SEQUENCE [LARGE SCALE GENOMIC DNA]</scope>
    <source>
        <strain evidence="1 2">KN852</strain>
    </source>
</reference>
<protein>
    <submittedName>
        <fullName evidence="1">Uncharacterized protein</fullName>
    </submittedName>
</protein>
<keyword evidence="2" id="KW-1185">Reference proteome</keyword>
<dbReference type="Gene3D" id="2.40.128.460">
    <property type="entry name" value="Periplasmic lysozyme inhibitor of I-type lysozyme"/>
    <property type="match status" value="1"/>
</dbReference>
<dbReference type="PROSITE" id="PS51257">
    <property type="entry name" value="PROKAR_LIPOPROTEIN"/>
    <property type="match status" value="1"/>
</dbReference>
<dbReference type="EMBL" id="JABBNU010000002">
    <property type="protein sequence ID" value="NMM47331.1"/>
    <property type="molecule type" value="Genomic_DNA"/>
</dbReference>
<dbReference type="AlphaFoldDB" id="A0A848IVQ8"/>
<evidence type="ECO:0000313" key="1">
    <source>
        <dbReference type="EMBL" id="NMM47331.1"/>
    </source>
</evidence>
<dbReference type="RefSeq" id="WP_169677961.1">
    <property type="nucleotide sequence ID" value="NZ_JABBNU010000002.1"/>
</dbReference>
<dbReference type="SUPFAM" id="SSF141488">
    <property type="entry name" value="YdhA-like"/>
    <property type="match status" value="1"/>
</dbReference>
<dbReference type="Proteomes" id="UP000559010">
    <property type="component" value="Unassembled WGS sequence"/>
</dbReference>
<comment type="caution">
    <text evidence="1">The sequence shown here is derived from an EMBL/GenBank/DDBJ whole genome shotgun (WGS) entry which is preliminary data.</text>
</comment>
<evidence type="ECO:0000313" key="2">
    <source>
        <dbReference type="Proteomes" id="UP000559010"/>
    </source>
</evidence>
<name>A0A848IVQ8_9BACT</name>